<evidence type="ECO:0000313" key="2">
    <source>
        <dbReference type="EMBL" id="CZT20391.1"/>
    </source>
</evidence>
<dbReference type="Pfam" id="PF12223">
    <property type="entry name" value="DUF3602"/>
    <property type="match status" value="1"/>
</dbReference>
<organism evidence="2 3">
    <name type="scientific">Ramularia collo-cygni</name>
    <dbReference type="NCBI Taxonomy" id="112498"/>
    <lineage>
        <taxon>Eukaryota</taxon>
        <taxon>Fungi</taxon>
        <taxon>Dikarya</taxon>
        <taxon>Ascomycota</taxon>
        <taxon>Pezizomycotina</taxon>
        <taxon>Dothideomycetes</taxon>
        <taxon>Dothideomycetidae</taxon>
        <taxon>Mycosphaerellales</taxon>
        <taxon>Mycosphaerellaceae</taxon>
        <taxon>Ramularia</taxon>
    </lineage>
</organism>
<protein>
    <submittedName>
        <fullName evidence="2">Uncharacterized protein</fullName>
    </submittedName>
</protein>
<dbReference type="AlphaFoldDB" id="A0A2D3UUV8"/>
<gene>
    <name evidence="2" type="ORF">RCC_06251</name>
</gene>
<dbReference type="OrthoDB" id="4159136at2759"/>
<reference evidence="2 3" key="1">
    <citation type="submission" date="2016-03" db="EMBL/GenBank/DDBJ databases">
        <authorList>
            <person name="Ploux O."/>
        </authorList>
    </citation>
    <scope>NUCLEOTIDE SEQUENCE [LARGE SCALE GENOMIC DNA]</scope>
    <source>
        <strain evidence="2 3">URUG2</strain>
    </source>
</reference>
<dbReference type="RefSeq" id="XP_023627280.1">
    <property type="nucleotide sequence ID" value="XM_023771512.1"/>
</dbReference>
<dbReference type="InterPro" id="IPR022024">
    <property type="entry name" value="DUF3602"/>
</dbReference>
<dbReference type="InterPro" id="IPR053203">
    <property type="entry name" value="Cisplatin_resist-associated"/>
</dbReference>
<proteinExistence type="predicted"/>
<dbReference type="PANTHER" id="PTHR34693">
    <property type="entry name" value="PROTEIN PAR32"/>
    <property type="match status" value="1"/>
</dbReference>
<dbReference type="GeneID" id="35601390"/>
<name>A0A2D3UUV8_9PEZI</name>
<feature type="region of interest" description="Disordered" evidence="1">
    <location>
        <begin position="42"/>
        <end position="156"/>
    </location>
</feature>
<evidence type="ECO:0000256" key="1">
    <source>
        <dbReference type="SAM" id="MobiDB-lite"/>
    </source>
</evidence>
<accession>A0A2D3UUV8</accession>
<evidence type="ECO:0000313" key="3">
    <source>
        <dbReference type="Proteomes" id="UP000225277"/>
    </source>
</evidence>
<sequence>MSRGGAGNILAIQQEKARLSADVEAQLQRTIDSAPAQIIRTQEYAHSGRGGSGNYYSPKTLKETGHFGHQNPMADARGQQQTNGQPVPVAKYGRGGMGNMVYGVAESEQNKNEDDKLKREKIEVESEREAEQSIALPPKAKLPLPGYDPTESNQDI</sequence>
<feature type="compositionally biased region" description="Basic and acidic residues" evidence="1">
    <location>
        <begin position="108"/>
        <end position="131"/>
    </location>
</feature>
<dbReference type="EMBL" id="FJUY01000009">
    <property type="protein sequence ID" value="CZT20391.1"/>
    <property type="molecule type" value="Genomic_DNA"/>
</dbReference>
<keyword evidence="3" id="KW-1185">Reference proteome</keyword>
<dbReference type="Proteomes" id="UP000225277">
    <property type="component" value="Unassembled WGS sequence"/>
</dbReference>
<dbReference type="PANTHER" id="PTHR34693:SF5">
    <property type="match status" value="1"/>
</dbReference>
<feature type="compositionally biased region" description="Low complexity" evidence="1">
    <location>
        <begin position="135"/>
        <end position="145"/>
    </location>
</feature>